<dbReference type="STRING" id="288992.SAMN04488522_101939"/>
<dbReference type="OrthoDB" id="1092930at2"/>
<reference evidence="2" key="1">
    <citation type="submission" date="2016-11" db="EMBL/GenBank/DDBJ databases">
        <authorList>
            <person name="Varghese N."/>
            <person name="Submissions S."/>
        </authorList>
    </citation>
    <scope>NUCLEOTIDE SEQUENCE [LARGE SCALE GENOMIC DNA]</scope>
    <source>
        <strain evidence="2">DSM 16990</strain>
    </source>
</reference>
<keyword evidence="2" id="KW-1185">Reference proteome</keyword>
<evidence type="ECO:0008006" key="3">
    <source>
        <dbReference type="Google" id="ProtNLM"/>
    </source>
</evidence>
<dbReference type="Proteomes" id="UP000184287">
    <property type="component" value="Unassembled WGS sequence"/>
</dbReference>
<dbReference type="EMBL" id="FQUQ01000001">
    <property type="protein sequence ID" value="SHE69517.1"/>
    <property type="molecule type" value="Genomic_DNA"/>
</dbReference>
<name>A0A1M4VKW0_9SPHI</name>
<proteinExistence type="predicted"/>
<dbReference type="PROSITE" id="PS51257">
    <property type="entry name" value="PROKAR_LIPOPROTEIN"/>
    <property type="match status" value="1"/>
</dbReference>
<evidence type="ECO:0000313" key="2">
    <source>
        <dbReference type="Proteomes" id="UP000184287"/>
    </source>
</evidence>
<dbReference type="RefSeq" id="WP_073228000.1">
    <property type="nucleotide sequence ID" value="NZ_FQUQ01000001.1"/>
</dbReference>
<organism evidence="1 2">
    <name type="scientific">Pedobacter caeni</name>
    <dbReference type="NCBI Taxonomy" id="288992"/>
    <lineage>
        <taxon>Bacteria</taxon>
        <taxon>Pseudomonadati</taxon>
        <taxon>Bacteroidota</taxon>
        <taxon>Sphingobacteriia</taxon>
        <taxon>Sphingobacteriales</taxon>
        <taxon>Sphingobacteriaceae</taxon>
        <taxon>Pedobacter</taxon>
    </lineage>
</organism>
<gene>
    <name evidence="1" type="ORF">SAMN04488522_101939</name>
</gene>
<protein>
    <recommendedName>
        <fullName evidence="3">DUF4270 domain-containing protein</fullName>
    </recommendedName>
</protein>
<evidence type="ECO:0000313" key="1">
    <source>
        <dbReference type="EMBL" id="SHE69517.1"/>
    </source>
</evidence>
<dbReference type="Pfam" id="PF14092">
    <property type="entry name" value="DUF4270"/>
    <property type="match status" value="1"/>
</dbReference>
<dbReference type="InterPro" id="IPR025366">
    <property type="entry name" value="DUF4270"/>
</dbReference>
<dbReference type="AlphaFoldDB" id="A0A1M4VKW0"/>
<sequence length="454" mass="50354">MNSTIKLSSGQFLRYFPLVLLLVTGCRKGDPIGFPKDKNPISAEMTDTVTVIASTYLLDSLPTSNAGSILLGQADDPDFGKTRLSSYFQVGIPVLNNGTIPEDAVFDSFNLVLKYNKYVYGDTNELQTFSAHQLTKRIKLIKVEKAVEPEERPIFVKEEALYSTSKFEYDPVPLGTLSFFPKSFSGDSIAIPLKQSWGQELLRMMIDKDKRLNVNEDFLNYFKGLALIAGNNSKSIIGFDAEKAKIVLSYNFKGTDGFPKKGSVQFNLNDKQYQFNHIDADRNNTRLKTLNYQSRELSAEATNKELFVQAGTGIVTRLSLPGLTSFLQQTGIGVNAAELIIETESSSYKVFKAPQELNLFIANSAGTPTEVVTNADGKSIQMAKFQPGNDAGSKARYVFSLGGYIDGLRKGKYKKTSLMLSLPFDPLTKTVDRLHIANGESVRAIKLKIFYTKF</sequence>
<accession>A0A1M4VKW0</accession>